<dbReference type="AlphaFoldDB" id="A0A9P0H4Y2"/>
<name>A0A9P0H4Y2_NEZVI</name>
<dbReference type="Proteomes" id="UP001152798">
    <property type="component" value="Chromosome 3"/>
</dbReference>
<sequence>MNHSDTCIIEHLCESQDKYQYSLVKGKQCLT</sequence>
<evidence type="ECO:0000313" key="2">
    <source>
        <dbReference type="Proteomes" id="UP001152798"/>
    </source>
</evidence>
<organism evidence="1 2">
    <name type="scientific">Nezara viridula</name>
    <name type="common">Southern green stink bug</name>
    <name type="synonym">Cimex viridulus</name>
    <dbReference type="NCBI Taxonomy" id="85310"/>
    <lineage>
        <taxon>Eukaryota</taxon>
        <taxon>Metazoa</taxon>
        <taxon>Ecdysozoa</taxon>
        <taxon>Arthropoda</taxon>
        <taxon>Hexapoda</taxon>
        <taxon>Insecta</taxon>
        <taxon>Pterygota</taxon>
        <taxon>Neoptera</taxon>
        <taxon>Paraneoptera</taxon>
        <taxon>Hemiptera</taxon>
        <taxon>Heteroptera</taxon>
        <taxon>Panheteroptera</taxon>
        <taxon>Pentatomomorpha</taxon>
        <taxon>Pentatomoidea</taxon>
        <taxon>Pentatomidae</taxon>
        <taxon>Pentatominae</taxon>
        <taxon>Nezara</taxon>
    </lineage>
</organism>
<proteinExistence type="predicted"/>
<accession>A0A9P0H4Y2</accession>
<protein>
    <submittedName>
        <fullName evidence="1">Uncharacterized protein</fullName>
    </submittedName>
</protein>
<gene>
    <name evidence="1" type="ORF">NEZAVI_LOCUS5534</name>
</gene>
<evidence type="ECO:0000313" key="1">
    <source>
        <dbReference type="EMBL" id="CAH1395222.1"/>
    </source>
</evidence>
<reference evidence="1" key="1">
    <citation type="submission" date="2022-01" db="EMBL/GenBank/DDBJ databases">
        <authorList>
            <person name="King R."/>
        </authorList>
    </citation>
    <scope>NUCLEOTIDE SEQUENCE</scope>
</reference>
<dbReference type="EMBL" id="OV725079">
    <property type="protein sequence ID" value="CAH1395222.1"/>
    <property type="molecule type" value="Genomic_DNA"/>
</dbReference>
<keyword evidence="2" id="KW-1185">Reference proteome</keyword>